<proteinExistence type="predicted"/>
<dbReference type="Pfam" id="PF13843">
    <property type="entry name" value="DDE_Tnp_1_7"/>
    <property type="match status" value="1"/>
</dbReference>
<dbReference type="PANTHER" id="PTHR46599">
    <property type="entry name" value="PIGGYBAC TRANSPOSABLE ELEMENT-DERIVED PROTEIN 4"/>
    <property type="match status" value="1"/>
</dbReference>
<name>A0A8B6DRL8_MYTGA</name>
<dbReference type="Gene3D" id="1.10.10.1940">
    <property type="match status" value="1"/>
</dbReference>
<dbReference type="InterPro" id="IPR029526">
    <property type="entry name" value="PGBD"/>
</dbReference>
<dbReference type="PANTHER" id="PTHR46599:SF3">
    <property type="entry name" value="PIGGYBAC TRANSPOSABLE ELEMENT-DERIVED PROTEIN 4"/>
    <property type="match status" value="1"/>
</dbReference>
<dbReference type="InterPro" id="IPR003582">
    <property type="entry name" value="ShKT_dom"/>
</dbReference>
<dbReference type="Pfam" id="PF01549">
    <property type="entry name" value="ShK"/>
    <property type="match status" value="1"/>
</dbReference>
<gene>
    <name evidence="3" type="ORF">MGAL_10B007179</name>
</gene>
<evidence type="ECO:0000313" key="3">
    <source>
        <dbReference type="EMBL" id="VDI23255.1"/>
    </source>
</evidence>
<keyword evidence="4" id="KW-1185">Reference proteome</keyword>
<dbReference type="PROSITE" id="PS51670">
    <property type="entry name" value="SHKT"/>
    <property type="match status" value="1"/>
</dbReference>
<dbReference type="AlphaFoldDB" id="A0A8B6DRL8"/>
<evidence type="ECO:0000313" key="4">
    <source>
        <dbReference type="Proteomes" id="UP000596742"/>
    </source>
</evidence>
<protein>
    <recommendedName>
        <fullName evidence="2">ShKT domain-containing protein</fullName>
    </recommendedName>
</protein>
<comment type="caution">
    <text evidence="3">The sequence shown here is derived from an EMBL/GenBank/DDBJ whole genome shotgun (WGS) entry which is preliminary data.</text>
</comment>
<reference evidence="3" key="1">
    <citation type="submission" date="2018-11" db="EMBL/GenBank/DDBJ databases">
        <authorList>
            <person name="Alioto T."/>
            <person name="Alioto T."/>
        </authorList>
    </citation>
    <scope>NUCLEOTIDE SEQUENCE</scope>
</reference>
<dbReference type="EMBL" id="UYJE01003898">
    <property type="protein sequence ID" value="VDI23255.1"/>
    <property type="molecule type" value="Genomic_DNA"/>
</dbReference>
<feature type="domain" description="ShKT" evidence="2">
    <location>
        <begin position="267"/>
        <end position="302"/>
    </location>
</feature>
<accession>A0A8B6DRL8</accession>
<dbReference type="Proteomes" id="UP000596742">
    <property type="component" value="Unassembled WGS sequence"/>
</dbReference>
<dbReference type="SMART" id="SM00254">
    <property type="entry name" value="ShKT"/>
    <property type="match status" value="1"/>
</dbReference>
<organism evidence="3 4">
    <name type="scientific">Mytilus galloprovincialis</name>
    <name type="common">Mediterranean mussel</name>
    <dbReference type="NCBI Taxonomy" id="29158"/>
    <lineage>
        <taxon>Eukaryota</taxon>
        <taxon>Metazoa</taxon>
        <taxon>Spiralia</taxon>
        <taxon>Lophotrochozoa</taxon>
        <taxon>Mollusca</taxon>
        <taxon>Bivalvia</taxon>
        <taxon>Autobranchia</taxon>
        <taxon>Pteriomorphia</taxon>
        <taxon>Mytilida</taxon>
        <taxon>Mytiloidea</taxon>
        <taxon>Mytilidae</taxon>
        <taxon>Mytilinae</taxon>
        <taxon>Mytilus</taxon>
    </lineage>
</organism>
<evidence type="ECO:0000256" key="1">
    <source>
        <dbReference type="PROSITE-ProRule" id="PRU01005"/>
    </source>
</evidence>
<comment type="caution">
    <text evidence="1">Lacks conserved residue(s) required for the propagation of feature annotation.</text>
</comment>
<evidence type="ECO:0000259" key="2">
    <source>
        <dbReference type="PROSITE" id="PS51670"/>
    </source>
</evidence>
<dbReference type="OrthoDB" id="6073352at2759"/>
<sequence>MLQGSYVVNSLLDSCNFFYKYYHVVTDSFFTSIDLAKELLRKGTFMTGTLRKNRAMPSSIKNPTINDNEAKFLRQGQLLLCVYKETRRRKPVRLLSTACTAELNNSGKPKLIEHYNTKMGGVDLADQLVSANVDDRKTMKLWEKVVSNLLQRMVTNAYILYNQNSDAPRLSRLSFLQSIIEDLAQEHLLSCQQRLPNREPNNALIRLTGCSYYTGGMYVGSSGTGTMTGTMTGIGTGGSYYTGRYVGSSGSGTMTETGGSGTTTVACVDKQGKCTDYAREGTCTDPRYTGWVKDNCARTCLCCEYVKQEQVEK</sequence>